<dbReference type="FunFam" id="2.70.70.10:FF:000003">
    <property type="entry name" value="Murein hydrolase activator EnvC"/>
    <property type="match status" value="1"/>
</dbReference>
<organism evidence="2 3">
    <name type="scientific">Kangiella profundi</name>
    <dbReference type="NCBI Taxonomy" id="1561924"/>
    <lineage>
        <taxon>Bacteria</taxon>
        <taxon>Pseudomonadati</taxon>
        <taxon>Pseudomonadota</taxon>
        <taxon>Gammaproteobacteria</taxon>
        <taxon>Kangiellales</taxon>
        <taxon>Kangiellaceae</taxon>
        <taxon>Kangiella</taxon>
    </lineage>
</organism>
<dbReference type="RefSeq" id="WP_106647497.1">
    <property type="nucleotide sequence ID" value="NZ_BMGO01000001.1"/>
</dbReference>
<reference evidence="2 3" key="1">
    <citation type="submission" date="2017-12" db="EMBL/GenBank/DDBJ databases">
        <title>Kangiella profundi FT102 completed genome.</title>
        <authorList>
            <person name="Xu J."/>
            <person name="Wang J."/>
            <person name="Lu Y."/>
        </authorList>
    </citation>
    <scope>NUCLEOTIDE SEQUENCE [LARGE SCALE GENOMIC DNA]</scope>
    <source>
        <strain evidence="2 3">FT102</strain>
    </source>
</reference>
<keyword evidence="3" id="KW-1185">Reference proteome</keyword>
<dbReference type="GO" id="GO:0004222">
    <property type="term" value="F:metalloendopeptidase activity"/>
    <property type="evidence" value="ECO:0007669"/>
    <property type="project" value="TreeGrafter"/>
</dbReference>
<dbReference type="PANTHER" id="PTHR21666:SF270">
    <property type="entry name" value="MUREIN HYDROLASE ACTIVATOR ENVC"/>
    <property type="match status" value="1"/>
</dbReference>
<dbReference type="Pfam" id="PF01551">
    <property type="entry name" value="Peptidase_M23"/>
    <property type="match status" value="1"/>
</dbReference>
<dbReference type="PANTHER" id="PTHR21666">
    <property type="entry name" value="PEPTIDASE-RELATED"/>
    <property type="match status" value="1"/>
</dbReference>
<dbReference type="InterPro" id="IPR011055">
    <property type="entry name" value="Dup_hybrid_motif"/>
</dbReference>
<dbReference type="OrthoDB" id="9784703at2"/>
<protein>
    <submittedName>
        <fullName evidence="2">Peptidase M23</fullName>
    </submittedName>
</protein>
<accession>A0A2K9B456</accession>
<dbReference type="InterPro" id="IPR016047">
    <property type="entry name" value="M23ase_b-sheet_dom"/>
</dbReference>
<evidence type="ECO:0000313" key="2">
    <source>
        <dbReference type="EMBL" id="AUD79698.1"/>
    </source>
</evidence>
<feature type="domain" description="M23ase beta-sheet core" evidence="1">
    <location>
        <begin position="292"/>
        <end position="386"/>
    </location>
</feature>
<dbReference type="Proteomes" id="UP000232693">
    <property type="component" value="Chromosome"/>
</dbReference>
<dbReference type="InterPro" id="IPR050570">
    <property type="entry name" value="Cell_wall_metabolism_enzyme"/>
</dbReference>
<evidence type="ECO:0000313" key="3">
    <source>
        <dbReference type="Proteomes" id="UP000232693"/>
    </source>
</evidence>
<dbReference type="CDD" id="cd12797">
    <property type="entry name" value="M23_peptidase"/>
    <property type="match status" value="1"/>
</dbReference>
<dbReference type="KEGG" id="kpd:CW740_10750"/>
<dbReference type="EMBL" id="CP025120">
    <property type="protein sequence ID" value="AUD79698.1"/>
    <property type="molecule type" value="Genomic_DNA"/>
</dbReference>
<dbReference type="SUPFAM" id="SSF51261">
    <property type="entry name" value="Duplicated hybrid motif"/>
    <property type="match status" value="1"/>
</dbReference>
<dbReference type="Gene3D" id="6.10.250.3150">
    <property type="match status" value="1"/>
</dbReference>
<dbReference type="AlphaFoldDB" id="A0A2K9B456"/>
<gene>
    <name evidence="2" type="ORF">CW740_10750</name>
</gene>
<name>A0A2K9B456_9GAMM</name>
<dbReference type="Gene3D" id="2.70.70.10">
    <property type="entry name" value="Glucose Permease (Domain IIA)"/>
    <property type="match status" value="1"/>
</dbReference>
<evidence type="ECO:0000259" key="1">
    <source>
        <dbReference type="Pfam" id="PF01551"/>
    </source>
</evidence>
<sequence length="391" mass="44692">MKLTDLLFLSSPKQVPQFALLVLALFLSPIAYSAQDQQQAEQELQELKQVINQLQKQLAENRSQQTDTEKAIQAIDVKLSAVSKELRETQTKISNNKKELNQLQKQKTEKNILKEKQRKQLSSQLRSAYIAGQEEYIKLLLNQEDPAKVSRMLQYYRYLNQARIRDIEALQKTLEELQLVEEKINATTLQLTELEAQQKQQVDQQLSLKSQQTQALQNLKNEYQNQNSRLAQLRKDEQELQAIISSLQKTLEEFAPKQSLNGLAQYKNKLNWPVKGTIQHRFGSNKFANKVKWNGIVINAESGKNVQAIHNGQVVFADWLRGFGLMVIIDHGQGYLSLYGQNESLLKSTGDWVEAGEPVATVGRSGGTTEPGLYFEIRYKGKPQNPVNWIK</sequence>
<proteinExistence type="predicted"/>